<dbReference type="InterPro" id="IPR036388">
    <property type="entry name" value="WH-like_DNA-bd_sf"/>
</dbReference>
<name>A0A813TVY1_ADIRI</name>
<evidence type="ECO:0000256" key="12">
    <source>
        <dbReference type="ARBA" id="ARBA00023235"/>
    </source>
</evidence>
<gene>
    <name evidence="17" type="ORF">EDS130_LOCUS5758</name>
</gene>
<keyword evidence="7" id="KW-0227">DNA damage</keyword>
<dbReference type="Gene3D" id="1.10.10.10">
    <property type="entry name" value="Winged helix-like DNA-binding domain superfamily/Winged helix DNA-binding domain"/>
    <property type="match status" value="2"/>
</dbReference>
<keyword evidence="4" id="KW-0963">Cytoplasm</keyword>
<dbReference type="InterPro" id="IPR058856">
    <property type="entry name" value="ASCC3_N"/>
</dbReference>
<dbReference type="SUPFAM" id="SSF46785">
    <property type="entry name" value="Winged helix' DNA-binding domain"/>
    <property type="match status" value="2"/>
</dbReference>
<evidence type="ECO:0000256" key="6">
    <source>
        <dbReference type="ARBA" id="ARBA00022741"/>
    </source>
</evidence>
<evidence type="ECO:0000256" key="1">
    <source>
        <dbReference type="ARBA" id="ARBA00004324"/>
    </source>
</evidence>
<dbReference type="Gene3D" id="2.60.40.150">
    <property type="entry name" value="C2 domain"/>
    <property type="match status" value="2"/>
</dbReference>
<dbReference type="GO" id="GO:0005524">
    <property type="term" value="F:ATP binding"/>
    <property type="evidence" value="ECO:0007669"/>
    <property type="project" value="UniProtKB-KW"/>
</dbReference>
<evidence type="ECO:0000256" key="5">
    <source>
        <dbReference type="ARBA" id="ARBA00022737"/>
    </source>
</evidence>
<dbReference type="FunFam" id="1.10.3380.10:FF:000002">
    <property type="entry name" value="Activating signal cointegrator 1 complex subunit 3"/>
    <property type="match status" value="1"/>
</dbReference>
<feature type="domain" description="Helicase C-terminal" evidence="16">
    <location>
        <begin position="759"/>
        <end position="937"/>
    </location>
</feature>
<feature type="domain" description="Helicase C-terminal" evidence="16">
    <location>
        <begin position="1567"/>
        <end position="1799"/>
    </location>
</feature>
<dbReference type="InterPro" id="IPR001650">
    <property type="entry name" value="Helicase_C-like"/>
</dbReference>
<dbReference type="FunFam" id="3.40.50.300:FF:000102">
    <property type="entry name" value="RNA helicase, activating signal cointegrator 1"/>
    <property type="match status" value="1"/>
</dbReference>
<evidence type="ECO:0000259" key="15">
    <source>
        <dbReference type="PROSITE" id="PS51192"/>
    </source>
</evidence>
<dbReference type="PANTHER" id="PTHR47961">
    <property type="entry name" value="DNA POLYMERASE THETA, PUTATIVE (AFU_ORTHOLOGUE AFUA_1G05260)-RELATED"/>
    <property type="match status" value="1"/>
</dbReference>
<dbReference type="FunFam" id="3.40.50.300:FF:000198">
    <property type="entry name" value="Activating signal cointegrator 1 complex subunit"/>
    <property type="match status" value="1"/>
</dbReference>
<dbReference type="InterPro" id="IPR004179">
    <property type="entry name" value="Sec63-dom"/>
</dbReference>
<dbReference type="Gene3D" id="3.40.50.300">
    <property type="entry name" value="P-loop containing nucleotide triphosphate hydrolases"/>
    <property type="match status" value="4"/>
</dbReference>
<evidence type="ECO:0000256" key="2">
    <source>
        <dbReference type="ARBA" id="ARBA00004514"/>
    </source>
</evidence>
<dbReference type="SMART" id="SM00973">
    <property type="entry name" value="Sec63"/>
    <property type="match status" value="2"/>
</dbReference>
<dbReference type="Pfam" id="PF00271">
    <property type="entry name" value="Helicase_C"/>
    <property type="match status" value="2"/>
</dbReference>
<protein>
    <recommendedName>
        <fullName evidence="14">U5 small nuclear ribonucleoprotein 200 kDa helicase</fullName>
    </recommendedName>
</protein>
<evidence type="ECO:0000256" key="11">
    <source>
        <dbReference type="ARBA" id="ARBA00023204"/>
    </source>
</evidence>
<dbReference type="GO" id="GO:0016787">
    <property type="term" value="F:hydrolase activity"/>
    <property type="evidence" value="ECO:0007669"/>
    <property type="project" value="UniProtKB-KW"/>
</dbReference>
<dbReference type="PIRSF" id="PIRSF039073">
    <property type="entry name" value="BRR2"/>
    <property type="match status" value="1"/>
</dbReference>
<keyword evidence="9" id="KW-0347">Helicase</keyword>
<keyword evidence="12" id="KW-0413">Isomerase</keyword>
<evidence type="ECO:0000256" key="14">
    <source>
        <dbReference type="ARBA" id="ARBA00034541"/>
    </source>
</evidence>
<feature type="domain" description="Helicase ATP-binding" evidence="15">
    <location>
        <begin position="1361"/>
        <end position="1536"/>
    </location>
</feature>
<keyword evidence="8" id="KW-0378">Hydrolase</keyword>
<evidence type="ECO:0000313" key="18">
    <source>
        <dbReference type="Proteomes" id="UP000663852"/>
    </source>
</evidence>
<dbReference type="InterPro" id="IPR014001">
    <property type="entry name" value="Helicase_ATP-bd"/>
</dbReference>
<dbReference type="SMART" id="SM00382">
    <property type="entry name" value="AAA"/>
    <property type="match status" value="2"/>
</dbReference>
<evidence type="ECO:0000256" key="9">
    <source>
        <dbReference type="ARBA" id="ARBA00022806"/>
    </source>
</evidence>
<dbReference type="FunFam" id="3.40.50.300:FF:000062">
    <property type="entry name" value="U5 small nuclear ribonucleoprotein helicase"/>
    <property type="match status" value="1"/>
</dbReference>
<evidence type="ECO:0000256" key="7">
    <source>
        <dbReference type="ARBA" id="ARBA00022763"/>
    </source>
</evidence>
<dbReference type="CDD" id="cd18795">
    <property type="entry name" value="SF2_C_Ski2"/>
    <property type="match status" value="2"/>
</dbReference>
<dbReference type="EMBL" id="CAJNOJ010000016">
    <property type="protein sequence ID" value="CAF0819140.1"/>
    <property type="molecule type" value="Genomic_DNA"/>
</dbReference>
<evidence type="ECO:0000259" key="16">
    <source>
        <dbReference type="PROSITE" id="PS51194"/>
    </source>
</evidence>
<dbReference type="CDD" id="cd18020">
    <property type="entry name" value="DEXHc_ASCC3_1"/>
    <property type="match status" value="1"/>
</dbReference>
<keyword evidence="11" id="KW-0234">DNA repair</keyword>
<dbReference type="Pfam" id="PF23445">
    <property type="entry name" value="WHD_SNRNP200"/>
    <property type="match status" value="2"/>
</dbReference>
<dbReference type="InterPro" id="IPR057842">
    <property type="entry name" value="WH_MER3"/>
</dbReference>
<dbReference type="Gene3D" id="1.10.150.20">
    <property type="entry name" value="5' to 3' exonuclease, C-terminal subdomain"/>
    <property type="match status" value="1"/>
</dbReference>
<dbReference type="Pfam" id="PF00270">
    <property type="entry name" value="DEAD"/>
    <property type="match status" value="2"/>
</dbReference>
<comment type="subcellular location">
    <subcellularLocation>
        <location evidence="2">Cytoplasm</location>
        <location evidence="2">Cytosol</location>
    </subcellularLocation>
    <subcellularLocation>
        <location evidence="1">Nucleus speckle</location>
    </subcellularLocation>
</comment>
<dbReference type="InterPro" id="IPR035892">
    <property type="entry name" value="C2_domain_sf"/>
</dbReference>
<dbReference type="GO" id="GO:0180022">
    <property type="term" value="C:RQC-trigger complex"/>
    <property type="evidence" value="ECO:0007669"/>
    <property type="project" value="UniProtKB-ARBA"/>
</dbReference>
<organism evidence="17 18">
    <name type="scientific">Adineta ricciae</name>
    <name type="common">Rotifer</name>
    <dbReference type="NCBI Taxonomy" id="249248"/>
    <lineage>
        <taxon>Eukaryota</taxon>
        <taxon>Metazoa</taxon>
        <taxon>Spiralia</taxon>
        <taxon>Gnathifera</taxon>
        <taxon>Rotifera</taxon>
        <taxon>Eurotatoria</taxon>
        <taxon>Bdelloidea</taxon>
        <taxon>Adinetida</taxon>
        <taxon>Adinetidae</taxon>
        <taxon>Adineta</taxon>
    </lineage>
</organism>
<dbReference type="Proteomes" id="UP000663852">
    <property type="component" value="Unassembled WGS sequence"/>
</dbReference>
<dbReference type="SMART" id="SM00490">
    <property type="entry name" value="HELICc"/>
    <property type="match status" value="2"/>
</dbReference>
<dbReference type="PROSITE" id="PS51194">
    <property type="entry name" value="HELICASE_CTER"/>
    <property type="match status" value="2"/>
</dbReference>
<dbReference type="InterPro" id="IPR011545">
    <property type="entry name" value="DEAD/DEAH_box_helicase_dom"/>
</dbReference>
<comment type="caution">
    <text evidence="17">The sequence shown here is derived from an EMBL/GenBank/DDBJ whole genome shotgun (WGS) entry which is preliminary data.</text>
</comment>
<dbReference type="GO" id="GO:0005737">
    <property type="term" value="C:cytoplasm"/>
    <property type="evidence" value="ECO:0007669"/>
    <property type="project" value="UniProtKB-SubCell"/>
</dbReference>
<keyword evidence="13" id="KW-0539">Nucleus</keyword>
<dbReference type="InterPro" id="IPR041094">
    <property type="entry name" value="Brr2_helicase_PWI"/>
</dbReference>
<evidence type="ECO:0000256" key="13">
    <source>
        <dbReference type="ARBA" id="ARBA00023242"/>
    </source>
</evidence>
<dbReference type="SMART" id="SM00487">
    <property type="entry name" value="DEXDc"/>
    <property type="match status" value="2"/>
</dbReference>
<dbReference type="SUPFAM" id="SSF158702">
    <property type="entry name" value="Sec63 N-terminal domain-like"/>
    <property type="match status" value="2"/>
</dbReference>
<dbReference type="InterPro" id="IPR050474">
    <property type="entry name" value="Hel308_SKI2-like"/>
</dbReference>
<keyword evidence="10" id="KW-0067">ATP-binding</keyword>
<dbReference type="InterPro" id="IPR027417">
    <property type="entry name" value="P-loop_NTPase"/>
</dbReference>
<evidence type="ECO:0000256" key="4">
    <source>
        <dbReference type="ARBA" id="ARBA00022490"/>
    </source>
</evidence>
<keyword evidence="5" id="KW-0677">Repeat</keyword>
<dbReference type="Gene3D" id="1.10.3380.10">
    <property type="entry name" value="Sec63 N-terminal domain-like domain"/>
    <property type="match status" value="2"/>
</dbReference>
<dbReference type="GO" id="GO:0006397">
    <property type="term" value="P:mRNA processing"/>
    <property type="evidence" value="ECO:0007669"/>
    <property type="project" value="UniProtKB-ARBA"/>
</dbReference>
<dbReference type="FunFam" id="1.10.3380.10:FF:000001">
    <property type="entry name" value="U5 small nuclear ribonucleoprotein helicase"/>
    <property type="match status" value="1"/>
</dbReference>
<dbReference type="PANTHER" id="PTHR47961:SF13">
    <property type="entry name" value="ACTIVATING SIGNAL COINTEGRATOR 1 COMPLEX SUBUNIT 3"/>
    <property type="match status" value="1"/>
</dbReference>
<dbReference type="SUPFAM" id="SSF52540">
    <property type="entry name" value="P-loop containing nucleoside triphosphate hydrolases"/>
    <property type="match status" value="3"/>
</dbReference>
<dbReference type="Pfam" id="PF02889">
    <property type="entry name" value="Sec63"/>
    <property type="match status" value="2"/>
</dbReference>
<dbReference type="InterPro" id="IPR014756">
    <property type="entry name" value="Ig_E-set"/>
</dbReference>
<evidence type="ECO:0000256" key="8">
    <source>
        <dbReference type="ARBA" id="ARBA00022801"/>
    </source>
</evidence>
<dbReference type="GO" id="GO:0003676">
    <property type="term" value="F:nucleic acid binding"/>
    <property type="evidence" value="ECO:0007669"/>
    <property type="project" value="InterPro"/>
</dbReference>
<dbReference type="SUPFAM" id="SSF81296">
    <property type="entry name" value="E set domains"/>
    <property type="match status" value="1"/>
</dbReference>
<proteinExistence type="inferred from homology"/>
<comment type="similarity">
    <text evidence="3">Belongs to the helicase family. SKI2 subfamily.</text>
</comment>
<dbReference type="GO" id="GO:0004386">
    <property type="term" value="F:helicase activity"/>
    <property type="evidence" value="ECO:0007669"/>
    <property type="project" value="UniProtKB-KW"/>
</dbReference>
<sequence length="2226" mass="256134">MIDNRVYPRITGSLRAHSDIAEPLHYRSDIDELQRRRKQSLDADSKKILNWNQMQQFLLKHSSNPTDLESQIKQLRKYAFEFVGLESDSSSVDSVCVYLFELFRNVNQIQVSHLKELKLRFPTYTDQLVTQTFELIRSIRDSLKPSFFEDYLAPINTDLSGKTLFGETTLFHPISLQIKEPLPWSERLSYDLAYQEQEKINVEDISDEVLPSITSSASATASSLTSTKYNKKWLEDSLSDVLKSRTDKGDLGRQEFCNLVFETLVSSQSDEEIQHSLCDIIGYDHVEFISELIQNRQMVIDGVLNSAKARPREIVRAPELVQRQAQPVHGPTIVVRSEQEKRLEKQIRKADRRQAQTGQQFDDDLDEYADPEMLKYERERQLLGAMAKRQEKLSSMAQSRSYQNNVKYPFVFDQLQEIKQKTAYVGGVNLLLPENIERKSSNTYDLVHIPHGEQMKLANLGKNICPALIRFEDLEPLGQILFKGNVKTLNLVQSVVYKTAAFSNENILISAPTGAGKTNIAMLTILNELRRHYDINNGVLLDTDFKIIYVAPMKALASEMVDNFGRRLSSLGLQVKELTGDMQLTKAEIERTHMIITTPEKWDVVTRKSIGDTKFVQSVKLLIIDEIHLLHEDRGPVIEALVARTLRQVEQTQELIRIVGLSATLPNYIDIAMFLRVNPMTGLFFFDNRFRPVPLAQTFVGIKGANKMDQTKNLEDVCYDRVLEQVKVGRQQVLVFVHARNATVRTGLQLLEYARNRGDTEQFLYKGKEDDDPKLSIQYQDACRQVAHSKNVQLRDLFPHGFGIHHAGMLRQDRNMVEKYFYQGFIKVLVCTATLAWGVNLPAHAVVIKGTELYDSKRGSFVDLSILDVLQIFGRAGRPQFDTNGHGIILTTYDKLQHYLSLLTRQNPIESQFINHLTDNLNAEIVLGTVTTVEEACQWLRYTYLNVRMHQSPITYGINANMKVMDPHLYSFQRDLIIKAAQELDKANMIRFEEKQGYLFATDLGRTASHYYINYVTIETINEHLSNRMMTEADLVELASLADEFSQLKIRDDELDELDTLHNNYCHLPIKGGPENVHGKVNILIQAYISRAQLNSFSLVSDMSYVNQNVVRLIRALFEIVLKRSWATLSSHLLRLAKTVEQRMWDTINPLWQFSQYINVEILQKLDAKQLTPDRLLEMDAKDIGIMIHNTRLGKEIKLYASYIPILHIEPQLQPITRTVLRIKLTITAAFKWSDKIHGTNSQQFWIWIEDPDTDNMYHSEYFIITKKQVKLEEPQTIIFTIPIVEPLASQYYVRAISDKWLGSDTTTIISFQNLILPDRHMPHTELLDLDPLPITALGNPAYEALLRFKHFNPIQTQLFHCLYHTNNNTLLGSPTGSGKTIAAEIAMFRVFNHYPDMKCVYIAPLKALVRERIQDWKVRLEERLGKKVIELTGDFTPDTRAIQSADVIVTTPEKWDGMSRSWQTRSYVKQVALLIIDEIHMLGEDRGPVLEVIVSRTNFISSHTERPLRIIGLSTAVANARDLADWLGITGTIGLYNFRPSVRPVPLEAHIQAFPGKHYCPRCMSMNKPAYRAIRTHSPNKPVLIFVSSRRQTRLTAEELAKYLLNDDHPKQWLHMPEFEMNNLLTQIQDKSLRLTLSFGIGIHHAGLKDRDRHIVEELFVNQKIQILVATSTLAWGVNFPAHLVIIKGNFNNDHQCELPNLIMVFCFSGTEYYDGKTHRYVDFPITDVLQMMGRAGRPQFDDSGIAVIMVHDVKKNFYKKFLYEPFPVESSLLNVLSDHFNAEIVSGTISTKQDALDYLTWTYFFRRLLVNPSYYHMEPLSNDMDQQTTLNTYLSAIVQRSLDQLIRATCINVDEVDQRTLHATVHGRIASHYYISYRTIHMFAQRVTATITIGELIDLISSAYEYAEMPVRHNEDELHKEMVHRVRIPFRGQPQFDSPHFKTNLLIQFHLSRLEFPRVDYVTDLKSCLDQIIRIIQAIIDLCAHKALLSPCILCIHLLQMVIQARWITDPDTLTLPHVTDRSLTRLLSSYLCQLTNVNRETLTAMLDAQLTSTQIDDIYKHLTHLPQIEFQFKIRGFWSTREETRHLPASVYADQEYTLQITLKRLNRVHRNDYRQLTTSPVNKPKDEGWVLILGNTDTGELICMKRVNQIIRSQTTVSLSFVTSNIVGRQRLTLYFLSDGYLGLDQQSDFFLDVEPSSLQTQINTELDSLADELDRRLAAFE</sequence>
<dbReference type="Pfam" id="PF18149">
    <property type="entry name" value="Helicase_PWI"/>
    <property type="match status" value="1"/>
</dbReference>
<dbReference type="FunFam" id="2.60.40.150:FF:000113">
    <property type="entry name" value="activating signal cointegrator 1 complex subunit 3"/>
    <property type="match status" value="1"/>
</dbReference>
<dbReference type="OrthoDB" id="5575at2759"/>
<dbReference type="Pfam" id="PF26582">
    <property type="entry name" value="ASCC3_N"/>
    <property type="match status" value="1"/>
</dbReference>
<reference evidence="17" key="1">
    <citation type="submission" date="2021-02" db="EMBL/GenBank/DDBJ databases">
        <authorList>
            <person name="Nowell W R."/>
        </authorList>
    </citation>
    <scope>NUCLEOTIDE SEQUENCE</scope>
</reference>
<dbReference type="FunFam" id="1.10.10.10:FF:000012">
    <property type="entry name" value="U5 small nuclear ribonucleoprotein helicase"/>
    <property type="match status" value="1"/>
</dbReference>
<evidence type="ECO:0000313" key="17">
    <source>
        <dbReference type="EMBL" id="CAF0819140.1"/>
    </source>
</evidence>
<dbReference type="PROSITE" id="PS51192">
    <property type="entry name" value="HELICASE_ATP_BIND_1"/>
    <property type="match status" value="2"/>
</dbReference>
<dbReference type="CDD" id="cd18022">
    <property type="entry name" value="DEXHc_ASCC3_2"/>
    <property type="match status" value="1"/>
</dbReference>
<evidence type="ECO:0000256" key="3">
    <source>
        <dbReference type="ARBA" id="ARBA00010140"/>
    </source>
</evidence>
<dbReference type="FunFam" id="1.10.10.10:FF:000024">
    <property type="entry name" value="U5 small nuclear ribonucleoprotein helicase"/>
    <property type="match status" value="1"/>
</dbReference>
<keyword evidence="6" id="KW-0547">Nucleotide-binding</keyword>
<accession>A0A813TVY1</accession>
<feature type="domain" description="Helicase ATP-binding" evidence="15">
    <location>
        <begin position="498"/>
        <end position="683"/>
    </location>
</feature>
<dbReference type="InterPro" id="IPR003593">
    <property type="entry name" value="AAA+_ATPase"/>
</dbReference>
<dbReference type="FunFam" id="2.60.40.150:FF:000004">
    <property type="entry name" value="RNA helicase, activating signal cointegrator 1"/>
    <property type="match status" value="1"/>
</dbReference>
<dbReference type="InterPro" id="IPR036390">
    <property type="entry name" value="WH_DNA-bd_sf"/>
</dbReference>
<evidence type="ECO:0000256" key="10">
    <source>
        <dbReference type="ARBA" id="ARBA00022840"/>
    </source>
</evidence>